<dbReference type="Pfam" id="PF02790">
    <property type="entry name" value="COX2_TM"/>
    <property type="match status" value="1"/>
</dbReference>
<dbReference type="InterPro" id="IPR009056">
    <property type="entry name" value="Cyt_c-like_dom"/>
</dbReference>
<dbReference type="Gene3D" id="1.10.287.90">
    <property type="match status" value="1"/>
</dbReference>
<evidence type="ECO:0000256" key="8">
    <source>
        <dbReference type="ARBA" id="ARBA00022967"/>
    </source>
</evidence>
<keyword evidence="7 16" id="KW-0479">Metal-binding</keyword>
<keyword evidence="5 17" id="KW-0679">Respiratory chain</keyword>
<dbReference type="InterPro" id="IPR008972">
    <property type="entry name" value="Cupredoxin"/>
</dbReference>
<dbReference type="SUPFAM" id="SSF46626">
    <property type="entry name" value="Cytochrome c"/>
    <property type="match status" value="1"/>
</dbReference>
<keyword evidence="6 17" id="KW-0812">Transmembrane</keyword>
<dbReference type="Pfam" id="PF00116">
    <property type="entry name" value="COX2"/>
    <property type="match status" value="1"/>
</dbReference>
<evidence type="ECO:0000259" key="21">
    <source>
        <dbReference type="PROSITE" id="PS50857"/>
    </source>
</evidence>
<organism evidence="24 25">
    <name type="scientific">Alloalcanivorax marinus</name>
    <dbReference type="NCBI Taxonomy" id="1177169"/>
    <lineage>
        <taxon>Bacteria</taxon>
        <taxon>Pseudomonadati</taxon>
        <taxon>Pseudomonadota</taxon>
        <taxon>Gammaproteobacteria</taxon>
        <taxon>Oceanospirillales</taxon>
        <taxon>Alcanivoracaceae</taxon>
        <taxon>Alloalcanivorax</taxon>
    </lineage>
</organism>
<dbReference type="PROSITE" id="PS00078">
    <property type="entry name" value="COX2"/>
    <property type="match status" value="1"/>
</dbReference>
<dbReference type="InterPro" id="IPR002429">
    <property type="entry name" value="CcO_II-like_C"/>
</dbReference>
<comment type="similarity">
    <text evidence="2 17">Belongs to the cytochrome c oxidase subunit 2 family.</text>
</comment>
<dbReference type="InterPro" id="IPR001505">
    <property type="entry name" value="Copper_CuA"/>
</dbReference>
<evidence type="ECO:0000256" key="10">
    <source>
        <dbReference type="ARBA" id="ARBA00022989"/>
    </source>
</evidence>
<comment type="caution">
    <text evidence="24">The sequence shown here is derived from an EMBL/GenBank/DDBJ whole genome shotgun (WGS) entry which is preliminary data.</text>
</comment>
<dbReference type="SUPFAM" id="SSF49503">
    <property type="entry name" value="Cupredoxins"/>
    <property type="match status" value="1"/>
</dbReference>
<keyword evidence="8" id="KW-1278">Translocase</keyword>
<dbReference type="PROSITE" id="PS50999">
    <property type="entry name" value="COX2_TM"/>
    <property type="match status" value="1"/>
</dbReference>
<evidence type="ECO:0000256" key="14">
    <source>
        <dbReference type="ARBA" id="ARBA00024688"/>
    </source>
</evidence>
<dbReference type="Proteomes" id="UP001108027">
    <property type="component" value="Unassembled WGS sequence"/>
</dbReference>
<keyword evidence="13 19" id="KW-0472">Membrane</keyword>
<evidence type="ECO:0000313" key="25">
    <source>
        <dbReference type="Proteomes" id="UP001108027"/>
    </source>
</evidence>
<comment type="cofactor">
    <cofactor evidence="18">
        <name>Cu cation</name>
        <dbReference type="ChEBI" id="CHEBI:23378"/>
    </cofactor>
    <text evidence="18">Binds a copper A center.</text>
</comment>
<dbReference type="GO" id="GO:0005886">
    <property type="term" value="C:plasma membrane"/>
    <property type="evidence" value="ECO:0007669"/>
    <property type="project" value="UniProtKB-SubCell"/>
</dbReference>
<evidence type="ECO:0000256" key="16">
    <source>
        <dbReference type="PROSITE-ProRule" id="PRU00433"/>
    </source>
</evidence>
<evidence type="ECO:0000256" key="2">
    <source>
        <dbReference type="ARBA" id="ARBA00007866"/>
    </source>
</evidence>
<keyword evidence="10 19" id="KW-1133">Transmembrane helix</keyword>
<dbReference type="EC" id="7.1.1.9" evidence="18"/>
<dbReference type="RefSeq" id="WP_228232525.1">
    <property type="nucleotide sequence ID" value="NZ_JAJGNA010000001.1"/>
</dbReference>
<dbReference type="PROSITE" id="PS51007">
    <property type="entry name" value="CYTC"/>
    <property type="match status" value="1"/>
</dbReference>
<evidence type="ECO:0000259" key="23">
    <source>
        <dbReference type="PROSITE" id="PS51007"/>
    </source>
</evidence>
<dbReference type="PRINTS" id="PR01166">
    <property type="entry name" value="CYCOXIDASEII"/>
</dbReference>
<keyword evidence="25" id="KW-1185">Reference proteome</keyword>
<dbReference type="PROSITE" id="PS50857">
    <property type="entry name" value="COX2_CUA"/>
    <property type="match status" value="1"/>
</dbReference>
<evidence type="ECO:0000256" key="11">
    <source>
        <dbReference type="ARBA" id="ARBA00023004"/>
    </source>
</evidence>
<evidence type="ECO:0000313" key="24">
    <source>
        <dbReference type="EMBL" id="MCC4307308.1"/>
    </source>
</evidence>
<keyword evidence="11 16" id="KW-0408">Iron</keyword>
<proteinExistence type="inferred from homology"/>
<dbReference type="InterPro" id="IPR014222">
    <property type="entry name" value="Cyt_c_oxidase_su2"/>
</dbReference>
<evidence type="ECO:0000256" key="15">
    <source>
        <dbReference type="ARBA" id="ARBA00047816"/>
    </source>
</evidence>
<feature type="signal peptide" evidence="20">
    <location>
        <begin position="1"/>
        <end position="24"/>
    </location>
</feature>
<protein>
    <recommendedName>
        <fullName evidence="18">Cytochrome c oxidase subunit 2</fullName>
        <ecNumber evidence="18">7.1.1.9</ecNumber>
    </recommendedName>
</protein>
<comment type="catalytic activity">
    <reaction evidence="15 18">
        <text>4 Fe(II)-[cytochrome c] + O2 + 8 H(+)(in) = 4 Fe(III)-[cytochrome c] + 2 H2O + 4 H(+)(out)</text>
        <dbReference type="Rhea" id="RHEA:11436"/>
        <dbReference type="Rhea" id="RHEA-COMP:10350"/>
        <dbReference type="Rhea" id="RHEA-COMP:14399"/>
        <dbReference type="ChEBI" id="CHEBI:15377"/>
        <dbReference type="ChEBI" id="CHEBI:15378"/>
        <dbReference type="ChEBI" id="CHEBI:15379"/>
        <dbReference type="ChEBI" id="CHEBI:29033"/>
        <dbReference type="ChEBI" id="CHEBI:29034"/>
        <dbReference type="EC" id="7.1.1.9"/>
    </reaction>
</comment>
<evidence type="ECO:0000256" key="17">
    <source>
        <dbReference type="RuleBase" id="RU000456"/>
    </source>
</evidence>
<evidence type="ECO:0000256" key="12">
    <source>
        <dbReference type="ARBA" id="ARBA00023008"/>
    </source>
</evidence>
<feature type="chain" id="PRO_5040118711" description="Cytochrome c oxidase subunit 2" evidence="20">
    <location>
        <begin position="25"/>
        <end position="402"/>
    </location>
</feature>
<dbReference type="Gene3D" id="1.10.760.10">
    <property type="entry name" value="Cytochrome c-like domain"/>
    <property type="match status" value="1"/>
</dbReference>
<accession>A0A9Q3YQ54</accession>
<evidence type="ECO:0000256" key="20">
    <source>
        <dbReference type="SAM" id="SignalP"/>
    </source>
</evidence>
<dbReference type="InterPro" id="IPR011759">
    <property type="entry name" value="Cyt_c_oxidase_su2_TM_dom"/>
</dbReference>
<keyword evidence="12 18" id="KW-0186">Copper</keyword>
<dbReference type="GO" id="GO:0004129">
    <property type="term" value="F:cytochrome-c oxidase activity"/>
    <property type="evidence" value="ECO:0007669"/>
    <property type="project" value="UniProtKB-EC"/>
</dbReference>
<gene>
    <name evidence="24" type="primary">coxB</name>
    <name evidence="24" type="ORF">LL252_01880</name>
</gene>
<dbReference type="GO" id="GO:0016491">
    <property type="term" value="F:oxidoreductase activity"/>
    <property type="evidence" value="ECO:0007669"/>
    <property type="project" value="InterPro"/>
</dbReference>
<evidence type="ECO:0000259" key="22">
    <source>
        <dbReference type="PROSITE" id="PS50999"/>
    </source>
</evidence>
<sequence>MQSTLFHRAAVGLISLMISGWAVASDWTERSDHNLRPGVTAVSQEVYDLHTTILWIVTIIGLLVFGLILISMIRHRRSRHPNPATFHEHVFLEVLWTVIPFIILIAMAVPATRVLIELDDSSDAELTVKVTGHRWKWEYEYLTYADDNNIGVSFMSNIATPPEQINNPVLAGGLFPYGTAQDAVGNEFPEKGANYNLEVDQPLVLPSGQKVRFLVTSADVIHSFWVPDFGGKKDAIPGFVNETWAKVPEGKEGTYYGQCAELCGKNHAFMPIEAKVVSQAEFADWLAQKKEEAAAAPDLTPFADLDEAMELGQQTYAGNCAVCHGNNGEGGVGLPFAGSDFATQEEHLEEHIHVLVEGRGAMPAFAAQLSPRQIASVITYERNAWGNETGDLIQPEDVYEQE</sequence>
<dbReference type="SUPFAM" id="SSF81464">
    <property type="entry name" value="Cytochrome c oxidase subunit II-like, transmembrane region"/>
    <property type="match status" value="1"/>
</dbReference>
<evidence type="ECO:0000256" key="18">
    <source>
        <dbReference type="RuleBase" id="RU004024"/>
    </source>
</evidence>
<dbReference type="Pfam" id="PF13442">
    <property type="entry name" value="Cytochrome_CBB3"/>
    <property type="match status" value="1"/>
</dbReference>
<keyword evidence="4 16" id="KW-0349">Heme</keyword>
<feature type="transmembrane region" description="Helical" evidence="19">
    <location>
        <begin position="94"/>
        <end position="116"/>
    </location>
</feature>
<comment type="function">
    <text evidence="14 18">Subunits I and II form the functional core of the enzyme complex. Electrons originating in cytochrome c are transferred via heme a and Cu(A) to the binuclear center formed by heme a3 and Cu(B).</text>
</comment>
<dbReference type="NCBIfam" id="TIGR02866">
    <property type="entry name" value="CoxB"/>
    <property type="match status" value="1"/>
</dbReference>
<keyword evidence="3 17" id="KW-0813">Transport</keyword>
<dbReference type="PANTHER" id="PTHR22888">
    <property type="entry name" value="CYTOCHROME C OXIDASE, SUBUNIT II"/>
    <property type="match status" value="1"/>
</dbReference>
<feature type="domain" description="Cytochrome c" evidence="23">
    <location>
        <begin position="307"/>
        <end position="385"/>
    </location>
</feature>
<feature type="domain" description="Cytochrome oxidase subunit II transmembrane region profile" evidence="22">
    <location>
        <begin position="27"/>
        <end position="122"/>
    </location>
</feature>
<feature type="transmembrane region" description="Helical" evidence="19">
    <location>
        <begin position="53"/>
        <end position="73"/>
    </location>
</feature>
<keyword evidence="20" id="KW-0732">Signal</keyword>
<evidence type="ECO:0000256" key="1">
    <source>
        <dbReference type="ARBA" id="ARBA00004141"/>
    </source>
</evidence>
<name>A0A9Q3YQ54_9GAMM</name>
<dbReference type="Gene3D" id="2.60.40.420">
    <property type="entry name" value="Cupredoxins - blue copper proteins"/>
    <property type="match status" value="1"/>
</dbReference>
<dbReference type="InterPro" id="IPR036909">
    <property type="entry name" value="Cyt_c-like_dom_sf"/>
</dbReference>
<dbReference type="EMBL" id="JAJGNA010000001">
    <property type="protein sequence ID" value="MCC4307308.1"/>
    <property type="molecule type" value="Genomic_DNA"/>
</dbReference>
<dbReference type="AlphaFoldDB" id="A0A9Q3YQ54"/>
<evidence type="ECO:0000256" key="4">
    <source>
        <dbReference type="ARBA" id="ARBA00022617"/>
    </source>
</evidence>
<comment type="subcellular location">
    <subcellularLocation>
        <location evidence="17">Cell membrane</location>
        <topology evidence="17">Multi-pass membrane protein</topology>
    </subcellularLocation>
    <subcellularLocation>
        <location evidence="1">Membrane</location>
        <topology evidence="1">Multi-pass membrane protein</topology>
    </subcellularLocation>
</comment>
<evidence type="ECO:0000256" key="3">
    <source>
        <dbReference type="ARBA" id="ARBA00022448"/>
    </source>
</evidence>
<reference evidence="24" key="1">
    <citation type="submission" date="2021-10" db="EMBL/GenBank/DDBJ databases">
        <title>The diversity and Nitrogen Metabolism of Culturable Nitrate-Utilizing Bacteria Within the Oxygen Minimum Zone of the Changjiang (Yangtze River)Estuary.</title>
        <authorList>
            <person name="Zhang D."/>
            <person name="Zheng J."/>
            <person name="Liu S."/>
            <person name="He W."/>
        </authorList>
    </citation>
    <scope>NUCLEOTIDE SEQUENCE</scope>
    <source>
        <strain evidence="24">FXH-223</strain>
    </source>
</reference>
<evidence type="ECO:0000256" key="19">
    <source>
        <dbReference type="SAM" id="Phobius"/>
    </source>
</evidence>
<feature type="domain" description="Cytochrome oxidase subunit II copper A binding" evidence="21">
    <location>
        <begin position="123"/>
        <end position="288"/>
    </location>
</feature>
<evidence type="ECO:0000256" key="9">
    <source>
        <dbReference type="ARBA" id="ARBA00022982"/>
    </source>
</evidence>
<evidence type="ECO:0000256" key="7">
    <source>
        <dbReference type="ARBA" id="ARBA00022723"/>
    </source>
</evidence>
<dbReference type="GO" id="GO:0042773">
    <property type="term" value="P:ATP synthesis coupled electron transport"/>
    <property type="evidence" value="ECO:0007669"/>
    <property type="project" value="TreeGrafter"/>
</dbReference>
<evidence type="ECO:0000256" key="6">
    <source>
        <dbReference type="ARBA" id="ARBA00022692"/>
    </source>
</evidence>
<dbReference type="InterPro" id="IPR036257">
    <property type="entry name" value="Cyt_c_oxidase_su2_TM_sf"/>
</dbReference>
<dbReference type="GO" id="GO:0020037">
    <property type="term" value="F:heme binding"/>
    <property type="evidence" value="ECO:0007669"/>
    <property type="project" value="InterPro"/>
</dbReference>
<keyword evidence="9 17" id="KW-0249">Electron transport</keyword>
<dbReference type="InterPro" id="IPR045187">
    <property type="entry name" value="CcO_II"/>
</dbReference>
<evidence type="ECO:0000256" key="5">
    <source>
        <dbReference type="ARBA" id="ARBA00022660"/>
    </source>
</evidence>
<evidence type="ECO:0000256" key="13">
    <source>
        <dbReference type="ARBA" id="ARBA00023136"/>
    </source>
</evidence>
<dbReference type="GO" id="GO:0005507">
    <property type="term" value="F:copper ion binding"/>
    <property type="evidence" value="ECO:0007669"/>
    <property type="project" value="InterPro"/>
</dbReference>
<dbReference type="PANTHER" id="PTHR22888:SF9">
    <property type="entry name" value="CYTOCHROME C OXIDASE SUBUNIT 2"/>
    <property type="match status" value="1"/>
</dbReference>